<evidence type="ECO:0000313" key="1">
    <source>
        <dbReference type="EMBL" id="KKM22283.1"/>
    </source>
</evidence>
<name>A0A0F9KJE6_9ZZZZ</name>
<proteinExistence type="predicted"/>
<dbReference type="AlphaFoldDB" id="A0A0F9KJE6"/>
<comment type="caution">
    <text evidence="1">The sequence shown here is derived from an EMBL/GenBank/DDBJ whole genome shotgun (WGS) entry which is preliminary data.</text>
</comment>
<dbReference type="EMBL" id="LAZR01013370">
    <property type="protein sequence ID" value="KKM22283.1"/>
    <property type="molecule type" value="Genomic_DNA"/>
</dbReference>
<feature type="non-terminal residue" evidence="1">
    <location>
        <position position="1"/>
    </location>
</feature>
<accession>A0A0F9KJE6</accession>
<organism evidence="1">
    <name type="scientific">marine sediment metagenome</name>
    <dbReference type="NCBI Taxonomy" id="412755"/>
    <lineage>
        <taxon>unclassified sequences</taxon>
        <taxon>metagenomes</taxon>
        <taxon>ecological metagenomes</taxon>
    </lineage>
</organism>
<protein>
    <submittedName>
        <fullName evidence="1">Uncharacterized protein</fullName>
    </submittedName>
</protein>
<gene>
    <name evidence="1" type="ORF">LCGC14_1626940</name>
</gene>
<sequence>LILEHSELYKNQSCEKLNDRN</sequence>
<reference evidence="1" key="1">
    <citation type="journal article" date="2015" name="Nature">
        <title>Complex archaea that bridge the gap between prokaryotes and eukaryotes.</title>
        <authorList>
            <person name="Spang A."/>
            <person name="Saw J.H."/>
            <person name="Jorgensen S.L."/>
            <person name="Zaremba-Niedzwiedzka K."/>
            <person name="Martijn J."/>
            <person name="Lind A.E."/>
            <person name="van Eijk R."/>
            <person name="Schleper C."/>
            <person name="Guy L."/>
            <person name="Ettema T.J."/>
        </authorList>
    </citation>
    <scope>NUCLEOTIDE SEQUENCE</scope>
</reference>